<accession>A0ABV3T5W7</accession>
<dbReference type="InterPro" id="IPR001645">
    <property type="entry name" value="Folylpolyglutamate_synth"/>
</dbReference>
<protein>
    <recommendedName>
        <fullName evidence="7">Dihydrofolate synthase/folylpolyglutamate synthase</fullName>
        <ecNumber evidence="5">6.3.2.12</ecNumber>
        <ecNumber evidence="6">6.3.2.17</ecNumber>
    </recommendedName>
    <alternativeName>
        <fullName evidence="16">Folylpoly-gamma-glutamate synthetase-dihydrofolate synthetase</fullName>
    </alternativeName>
    <alternativeName>
        <fullName evidence="14">Folylpolyglutamate synthetase</fullName>
    </alternativeName>
    <alternativeName>
        <fullName evidence="15">Tetrahydrofolylpolyglutamate synthase</fullName>
    </alternativeName>
</protein>
<comment type="caution">
    <text evidence="23">The sequence shown here is derived from an EMBL/GenBank/DDBJ whole genome shotgun (WGS) entry which is preliminary data.</text>
</comment>
<comment type="similarity">
    <text evidence="4 21">Belongs to the folylpolyglutamate synthase family.</text>
</comment>
<dbReference type="Proteomes" id="UP001556637">
    <property type="component" value="Unassembled WGS sequence"/>
</dbReference>
<comment type="catalytic activity">
    <reaction evidence="18">
        <text>10-formyltetrahydrofolyl-(gamma-L-Glu)(n) + L-glutamate + ATP = 10-formyltetrahydrofolyl-(gamma-L-Glu)(n+1) + ADP + phosphate + H(+)</text>
        <dbReference type="Rhea" id="RHEA:51904"/>
        <dbReference type="Rhea" id="RHEA-COMP:13088"/>
        <dbReference type="Rhea" id="RHEA-COMP:14300"/>
        <dbReference type="ChEBI" id="CHEBI:15378"/>
        <dbReference type="ChEBI" id="CHEBI:29985"/>
        <dbReference type="ChEBI" id="CHEBI:30616"/>
        <dbReference type="ChEBI" id="CHEBI:43474"/>
        <dbReference type="ChEBI" id="CHEBI:134413"/>
        <dbReference type="ChEBI" id="CHEBI:456216"/>
        <dbReference type="EC" id="6.3.2.17"/>
    </reaction>
</comment>
<keyword evidence="24" id="KW-1185">Reference proteome</keyword>
<dbReference type="PANTHER" id="PTHR11136:SF0">
    <property type="entry name" value="DIHYDROFOLATE SYNTHETASE-RELATED"/>
    <property type="match status" value="1"/>
</dbReference>
<dbReference type="PIRSF" id="PIRSF001563">
    <property type="entry name" value="Folylpolyglu_synth"/>
    <property type="match status" value="1"/>
</dbReference>
<evidence type="ECO:0000256" key="17">
    <source>
        <dbReference type="ARBA" id="ARBA00047493"/>
    </source>
</evidence>
<evidence type="ECO:0000256" key="13">
    <source>
        <dbReference type="ARBA" id="ARBA00022909"/>
    </source>
</evidence>
<comment type="pathway">
    <text evidence="2">Cofactor biosynthesis; tetrahydrofolate biosynthesis; 7,8-dihydrofolate from 2-amino-4-hydroxy-6-hydroxymethyl-7,8-dihydropteridine diphosphate and 4-aminobenzoate: step 2/2.</text>
</comment>
<evidence type="ECO:0000313" key="23">
    <source>
        <dbReference type="EMBL" id="MEX0430052.1"/>
    </source>
</evidence>
<comment type="catalytic activity">
    <reaction evidence="20">
        <text>7,8-dihydropteroate + L-glutamate + ATP = 7,8-dihydrofolate + ADP + phosphate + H(+)</text>
        <dbReference type="Rhea" id="RHEA:23584"/>
        <dbReference type="ChEBI" id="CHEBI:15378"/>
        <dbReference type="ChEBI" id="CHEBI:17839"/>
        <dbReference type="ChEBI" id="CHEBI:29985"/>
        <dbReference type="ChEBI" id="CHEBI:30616"/>
        <dbReference type="ChEBI" id="CHEBI:43474"/>
        <dbReference type="ChEBI" id="CHEBI:57451"/>
        <dbReference type="ChEBI" id="CHEBI:456216"/>
        <dbReference type="EC" id="6.3.2.12"/>
    </reaction>
</comment>
<evidence type="ECO:0000256" key="18">
    <source>
        <dbReference type="ARBA" id="ARBA00047808"/>
    </source>
</evidence>
<dbReference type="EC" id="6.3.2.12" evidence="5"/>
<evidence type="ECO:0000256" key="2">
    <source>
        <dbReference type="ARBA" id="ARBA00004799"/>
    </source>
</evidence>
<keyword evidence="10 21" id="KW-0547">Nucleotide-binding</keyword>
<evidence type="ECO:0000256" key="9">
    <source>
        <dbReference type="ARBA" id="ARBA00022723"/>
    </source>
</evidence>
<keyword evidence="11 21" id="KW-0067">ATP-binding</keyword>
<dbReference type="EMBL" id="JBAKFF010000001">
    <property type="protein sequence ID" value="MEX0430052.1"/>
    <property type="molecule type" value="Genomic_DNA"/>
</dbReference>
<proteinExistence type="inferred from homology"/>
<dbReference type="Gene3D" id="3.90.190.20">
    <property type="entry name" value="Mur ligase, C-terminal domain"/>
    <property type="match status" value="1"/>
</dbReference>
<gene>
    <name evidence="23" type="ORF">V6X30_01380</name>
</gene>
<evidence type="ECO:0000256" key="7">
    <source>
        <dbReference type="ARBA" id="ARBA00019357"/>
    </source>
</evidence>
<dbReference type="NCBIfam" id="TIGR01499">
    <property type="entry name" value="folC"/>
    <property type="match status" value="1"/>
</dbReference>
<evidence type="ECO:0000256" key="20">
    <source>
        <dbReference type="ARBA" id="ARBA00049161"/>
    </source>
</evidence>
<dbReference type="InterPro" id="IPR004101">
    <property type="entry name" value="Mur_ligase_C"/>
</dbReference>
<dbReference type="EC" id="6.3.2.17" evidence="6"/>
<evidence type="ECO:0000256" key="10">
    <source>
        <dbReference type="ARBA" id="ARBA00022741"/>
    </source>
</evidence>
<dbReference type="Pfam" id="PF02875">
    <property type="entry name" value="Mur_ligase_C"/>
    <property type="match status" value="1"/>
</dbReference>
<evidence type="ECO:0000259" key="22">
    <source>
        <dbReference type="Pfam" id="PF02875"/>
    </source>
</evidence>
<keyword evidence="9" id="KW-0479">Metal-binding</keyword>
<evidence type="ECO:0000256" key="19">
    <source>
        <dbReference type="ARBA" id="ARBA00049035"/>
    </source>
</evidence>
<name>A0ABV3T5W7_9GAMM</name>
<keyword evidence="12" id="KW-0460">Magnesium</keyword>
<dbReference type="GO" id="GO:0016874">
    <property type="term" value="F:ligase activity"/>
    <property type="evidence" value="ECO:0007669"/>
    <property type="project" value="UniProtKB-KW"/>
</dbReference>
<dbReference type="SUPFAM" id="SSF53623">
    <property type="entry name" value="MurD-like peptide ligases, catalytic domain"/>
    <property type="match status" value="1"/>
</dbReference>
<keyword evidence="8 21" id="KW-0436">Ligase</keyword>
<evidence type="ECO:0000256" key="3">
    <source>
        <dbReference type="ARBA" id="ARBA00005150"/>
    </source>
</evidence>
<comment type="catalytic activity">
    <reaction evidence="17">
        <text>(6S)-5,6,7,8-tetrahydrofolyl-(gamma-L-Glu)(n) + L-glutamate + ATP = (6S)-5,6,7,8-tetrahydrofolyl-(gamma-L-Glu)(n+1) + ADP + phosphate + H(+)</text>
        <dbReference type="Rhea" id="RHEA:10580"/>
        <dbReference type="Rhea" id="RHEA-COMP:14738"/>
        <dbReference type="Rhea" id="RHEA-COMP:14740"/>
        <dbReference type="ChEBI" id="CHEBI:15378"/>
        <dbReference type="ChEBI" id="CHEBI:29985"/>
        <dbReference type="ChEBI" id="CHEBI:30616"/>
        <dbReference type="ChEBI" id="CHEBI:43474"/>
        <dbReference type="ChEBI" id="CHEBI:141005"/>
        <dbReference type="ChEBI" id="CHEBI:456216"/>
        <dbReference type="EC" id="6.3.2.17"/>
    </reaction>
</comment>
<dbReference type="Gene3D" id="3.40.1190.10">
    <property type="entry name" value="Mur-like, catalytic domain"/>
    <property type="match status" value="1"/>
</dbReference>
<comment type="catalytic activity">
    <reaction evidence="19">
        <text>(6R)-5,10-methylenetetrahydrofolyl-(gamma-L-Glu)(n) + L-glutamate + ATP = (6R)-5,10-methylenetetrahydrofolyl-(gamma-L-Glu)(n+1) + ADP + phosphate + H(+)</text>
        <dbReference type="Rhea" id="RHEA:51912"/>
        <dbReference type="Rhea" id="RHEA-COMP:13257"/>
        <dbReference type="Rhea" id="RHEA-COMP:13258"/>
        <dbReference type="ChEBI" id="CHEBI:15378"/>
        <dbReference type="ChEBI" id="CHEBI:29985"/>
        <dbReference type="ChEBI" id="CHEBI:30616"/>
        <dbReference type="ChEBI" id="CHEBI:43474"/>
        <dbReference type="ChEBI" id="CHEBI:136572"/>
        <dbReference type="ChEBI" id="CHEBI:456216"/>
        <dbReference type="EC" id="6.3.2.17"/>
    </reaction>
</comment>
<evidence type="ECO:0000256" key="4">
    <source>
        <dbReference type="ARBA" id="ARBA00008276"/>
    </source>
</evidence>
<comment type="function">
    <text evidence="1">Functions in two distinct reactions of the de novo folate biosynthetic pathway. Catalyzes the addition of a glutamate residue to dihydropteroate (7,8-dihydropteroate or H2Pte) to form dihydrofolate (7,8-dihydrofolate monoglutamate or H2Pte-Glu). Also catalyzes successive additions of L-glutamate to tetrahydrofolate or 10-formyltetrahydrofolate or 5,10-methylenetetrahydrofolate, leading to folylpolyglutamate derivatives.</text>
</comment>
<evidence type="ECO:0000313" key="24">
    <source>
        <dbReference type="Proteomes" id="UP001556637"/>
    </source>
</evidence>
<dbReference type="InterPro" id="IPR036565">
    <property type="entry name" value="Mur-like_cat_sf"/>
</dbReference>
<evidence type="ECO:0000256" key="8">
    <source>
        <dbReference type="ARBA" id="ARBA00022598"/>
    </source>
</evidence>
<evidence type="ECO:0000256" key="1">
    <source>
        <dbReference type="ARBA" id="ARBA00002714"/>
    </source>
</evidence>
<dbReference type="RefSeq" id="WP_367982849.1">
    <property type="nucleotide sequence ID" value="NZ_JBAKFF010000001.1"/>
</dbReference>
<dbReference type="PANTHER" id="PTHR11136">
    <property type="entry name" value="FOLYLPOLYGLUTAMATE SYNTHASE-RELATED"/>
    <property type="match status" value="1"/>
</dbReference>
<evidence type="ECO:0000256" key="12">
    <source>
        <dbReference type="ARBA" id="ARBA00022842"/>
    </source>
</evidence>
<reference evidence="23 24" key="1">
    <citation type="submission" date="2024-02" db="EMBL/GenBank/DDBJ databases">
        <title>New especies of Spiribacter isolated from saline water.</title>
        <authorList>
            <person name="Leon M.J."/>
            <person name="De La Haba R."/>
            <person name="Sanchez-Porro C."/>
            <person name="Ventosa A."/>
        </authorList>
    </citation>
    <scope>NUCLEOTIDE SEQUENCE [LARGE SCALE GENOMIC DNA]</scope>
    <source>
        <strain evidence="24">ag22IC4-189</strain>
    </source>
</reference>
<evidence type="ECO:0000256" key="21">
    <source>
        <dbReference type="PIRNR" id="PIRNR001563"/>
    </source>
</evidence>
<evidence type="ECO:0000256" key="5">
    <source>
        <dbReference type="ARBA" id="ARBA00013023"/>
    </source>
</evidence>
<evidence type="ECO:0000256" key="15">
    <source>
        <dbReference type="ARBA" id="ARBA00030592"/>
    </source>
</evidence>
<feature type="domain" description="Mur ligase C-terminal" evidence="22">
    <location>
        <begin position="296"/>
        <end position="408"/>
    </location>
</feature>
<dbReference type="InterPro" id="IPR036615">
    <property type="entry name" value="Mur_ligase_C_dom_sf"/>
</dbReference>
<evidence type="ECO:0000256" key="11">
    <source>
        <dbReference type="ARBA" id="ARBA00022840"/>
    </source>
</evidence>
<evidence type="ECO:0000256" key="14">
    <source>
        <dbReference type="ARBA" id="ARBA00030048"/>
    </source>
</evidence>
<dbReference type="SUPFAM" id="SSF53244">
    <property type="entry name" value="MurD-like peptide ligases, peptide-binding domain"/>
    <property type="match status" value="1"/>
</dbReference>
<evidence type="ECO:0000256" key="6">
    <source>
        <dbReference type="ARBA" id="ARBA00013025"/>
    </source>
</evidence>
<comment type="pathway">
    <text evidence="3">Cofactor biosynthesis; tetrahydrofolylpolyglutamate biosynthesis.</text>
</comment>
<sequence length="430" mass="45745">MATESLDTWLAWLEGLHPREIELGLGRITEVADRLDLRAGPVPVITVAGTNGKGSTVACLEAIYRAAGYRPGVYTSPHLLRFNERIRMDGAPAEDAAILDAFRAIDAARGGITLTYFEFATLAAAWCFRDTGAGPWLLEVGLGGRLDATNCFDADLAVVTTIDLDHMEWLGDNREAIAGEKMGIARPERPVVCADARPPRRIAERASALDAPLWQLGRDYHYAAGRQAWTWWQGERRYRDLPRPGWMGDAALANAAGAVMAVSGAHPALAVGPSAIRDGLAAARLAGRQAPAPGPGAGWLLDVGHNPSAIALLAERLEAHRANGKVRMAFGLMARKPIAPLLSLLGPVVDEWYVLDLDDPQSHPRTEITTALERAGQVVIGAGDAAGARQRMEAATSGNDLMVAAGSFRVVEAFMRIGVGACNGSGSGRN</sequence>
<organism evidence="23 24">
    <name type="scientific">Spiribacter insolitus</name>
    <dbReference type="NCBI Taxonomy" id="3122417"/>
    <lineage>
        <taxon>Bacteria</taxon>
        <taxon>Pseudomonadati</taxon>
        <taxon>Pseudomonadota</taxon>
        <taxon>Gammaproteobacteria</taxon>
        <taxon>Chromatiales</taxon>
        <taxon>Ectothiorhodospiraceae</taxon>
        <taxon>Spiribacter</taxon>
    </lineage>
</organism>
<keyword evidence="13" id="KW-0289">Folate biosynthesis</keyword>
<evidence type="ECO:0000256" key="16">
    <source>
        <dbReference type="ARBA" id="ARBA00032510"/>
    </source>
</evidence>